<comment type="caution">
    <text evidence="1">The sequence shown here is derived from an EMBL/GenBank/DDBJ whole genome shotgun (WGS) entry which is preliminary data.</text>
</comment>
<dbReference type="Proteomes" id="UP000008372">
    <property type="component" value="Unassembled WGS sequence"/>
</dbReference>
<sequence length="38" mass="4473">MSLKKLADFRFASFLLLTMTESECRLAKLTSFLRNRFS</sequence>
<proteinExistence type="predicted"/>
<name>A0ABQ0I4H6_9ALTE</name>
<keyword evidence="2" id="KW-1185">Reference proteome</keyword>
<organism evidence="1 2">
    <name type="scientific">Paraglaciecola agarilytica NO2</name>
    <dbReference type="NCBI Taxonomy" id="1125747"/>
    <lineage>
        <taxon>Bacteria</taxon>
        <taxon>Pseudomonadati</taxon>
        <taxon>Pseudomonadota</taxon>
        <taxon>Gammaproteobacteria</taxon>
        <taxon>Alteromonadales</taxon>
        <taxon>Alteromonadaceae</taxon>
        <taxon>Paraglaciecola</taxon>
    </lineage>
</organism>
<evidence type="ECO:0000313" key="1">
    <source>
        <dbReference type="EMBL" id="GAC04240.1"/>
    </source>
</evidence>
<gene>
    <name evidence="1" type="ORF">GAGA_1383</name>
</gene>
<evidence type="ECO:0000313" key="2">
    <source>
        <dbReference type="Proteomes" id="UP000008372"/>
    </source>
</evidence>
<reference evidence="1 2" key="1">
    <citation type="journal article" date="2014" name="Environ. Microbiol.">
        <title>Comparative genomics of the marine bacterial genus Glaciecola reveals the high degree of genomic diversity and genomic characteristic for cold adaptation.</title>
        <authorList>
            <person name="Qin Q.L."/>
            <person name="Xie B.B."/>
            <person name="Yu Y."/>
            <person name="Shu Y.L."/>
            <person name="Rong J.C."/>
            <person name="Zhang Y.J."/>
            <person name="Zhao D.L."/>
            <person name="Chen X.L."/>
            <person name="Zhang X.Y."/>
            <person name="Chen B."/>
            <person name="Zhou B.C."/>
            <person name="Zhang Y.Z."/>
        </authorList>
    </citation>
    <scope>NUCLEOTIDE SEQUENCE [LARGE SCALE GENOMIC DNA]</scope>
    <source>
        <strain evidence="1 2">NO2</strain>
    </source>
</reference>
<dbReference type="EMBL" id="BAEK01000024">
    <property type="protein sequence ID" value="GAC04240.1"/>
    <property type="molecule type" value="Genomic_DNA"/>
</dbReference>
<accession>A0ABQ0I4H6</accession>
<protein>
    <submittedName>
        <fullName evidence="1">Uncharacterized protein</fullName>
    </submittedName>
</protein>